<feature type="transmembrane region" description="Helical" evidence="1">
    <location>
        <begin position="21"/>
        <end position="46"/>
    </location>
</feature>
<dbReference type="EMBL" id="UZAH01034063">
    <property type="protein sequence ID" value="VDP33030.1"/>
    <property type="molecule type" value="Genomic_DNA"/>
</dbReference>
<reference evidence="4" key="2">
    <citation type="submission" date="2019-09" db="UniProtKB">
        <authorList>
            <consortium name="WormBaseParasite"/>
        </authorList>
    </citation>
    <scope>IDENTIFICATION</scope>
</reference>
<feature type="transmembrane region" description="Helical" evidence="1">
    <location>
        <begin position="94"/>
        <end position="112"/>
    </location>
</feature>
<organism evidence="3 4">
    <name type="scientific">Heligmosomoides polygyrus</name>
    <name type="common">Parasitic roundworm</name>
    <dbReference type="NCBI Taxonomy" id="6339"/>
    <lineage>
        <taxon>Eukaryota</taxon>
        <taxon>Metazoa</taxon>
        <taxon>Ecdysozoa</taxon>
        <taxon>Nematoda</taxon>
        <taxon>Chromadorea</taxon>
        <taxon>Rhabditida</taxon>
        <taxon>Rhabditina</taxon>
        <taxon>Rhabditomorpha</taxon>
        <taxon>Strongyloidea</taxon>
        <taxon>Heligmosomidae</taxon>
        <taxon>Heligmosomoides</taxon>
    </lineage>
</organism>
<dbReference type="AlphaFoldDB" id="A0A183GIP0"/>
<evidence type="ECO:0000313" key="3">
    <source>
        <dbReference type="Proteomes" id="UP000050761"/>
    </source>
</evidence>
<dbReference type="Proteomes" id="UP000050761">
    <property type="component" value="Unassembled WGS sequence"/>
</dbReference>
<dbReference type="WBParaSite" id="HPBE_0002251201-mRNA-1">
    <property type="protein sequence ID" value="HPBE_0002251201-mRNA-1"/>
    <property type="gene ID" value="HPBE_0002251201"/>
</dbReference>
<feature type="transmembrane region" description="Helical" evidence="1">
    <location>
        <begin position="58"/>
        <end position="87"/>
    </location>
</feature>
<gene>
    <name evidence="2" type="ORF">HPBE_LOCUS22511</name>
</gene>
<evidence type="ECO:0000313" key="4">
    <source>
        <dbReference type="WBParaSite" id="HPBE_0002251201-mRNA-1"/>
    </source>
</evidence>
<reference evidence="2 3" key="1">
    <citation type="submission" date="2018-11" db="EMBL/GenBank/DDBJ databases">
        <authorList>
            <consortium name="Pathogen Informatics"/>
        </authorList>
    </citation>
    <scope>NUCLEOTIDE SEQUENCE [LARGE SCALE GENOMIC DNA]</scope>
</reference>
<keyword evidence="1" id="KW-0812">Transmembrane</keyword>
<keyword evidence="3" id="KW-1185">Reference proteome</keyword>
<accession>A0A3P8CQN2</accession>
<evidence type="ECO:0000256" key="1">
    <source>
        <dbReference type="SAM" id="Phobius"/>
    </source>
</evidence>
<dbReference type="OrthoDB" id="5817136at2759"/>
<name>A0A183GIP0_HELPZ</name>
<keyword evidence="1" id="KW-1133">Transmembrane helix</keyword>
<keyword evidence="1" id="KW-0472">Membrane</keyword>
<accession>A0A183GIP0</accession>
<protein>
    <submittedName>
        <fullName evidence="4">MARVEL domain-containing protein</fullName>
    </submittedName>
</protein>
<proteinExistence type="predicted"/>
<sequence length="178" mass="19141">MADAMKKTDTLRCCRMLHVRTLAIVIALCETVFLVYQGLVAISYVFSAATSHHALSAVVYSLAVLVACVAIALLFIGIFCHIPVLLVPHMLMQVLFVLTLLGMASFAVYAVVAGTSLQLRIAVVGIEDELSTQRLSEVSPLKLSMVSGFLTGLLVLVVVSYFCAALINVSFCLKLGEM</sequence>
<evidence type="ECO:0000313" key="2">
    <source>
        <dbReference type="EMBL" id="VDP33030.1"/>
    </source>
</evidence>
<feature type="transmembrane region" description="Helical" evidence="1">
    <location>
        <begin position="149"/>
        <end position="173"/>
    </location>
</feature>